<evidence type="ECO:0000313" key="2">
    <source>
        <dbReference type="Proteomes" id="UP000233551"/>
    </source>
</evidence>
<proteinExistence type="predicted"/>
<organism evidence="1 2">
    <name type="scientific">Punica granatum</name>
    <name type="common">Pomegranate</name>
    <dbReference type="NCBI Taxonomy" id="22663"/>
    <lineage>
        <taxon>Eukaryota</taxon>
        <taxon>Viridiplantae</taxon>
        <taxon>Streptophyta</taxon>
        <taxon>Embryophyta</taxon>
        <taxon>Tracheophyta</taxon>
        <taxon>Spermatophyta</taxon>
        <taxon>Magnoliopsida</taxon>
        <taxon>eudicotyledons</taxon>
        <taxon>Gunneridae</taxon>
        <taxon>Pentapetalae</taxon>
        <taxon>rosids</taxon>
        <taxon>malvids</taxon>
        <taxon>Myrtales</taxon>
        <taxon>Lythraceae</taxon>
        <taxon>Punica</taxon>
    </lineage>
</organism>
<accession>A0A2I0JZ47</accession>
<dbReference type="EMBL" id="PGOL01001024">
    <property type="protein sequence ID" value="PKI61597.1"/>
    <property type="molecule type" value="Genomic_DNA"/>
</dbReference>
<reference evidence="1 2" key="1">
    <citation type="submission" date="2017-11" db="EMBL/GenBank/DDBJ databases">
        <title>De-novo sequencing of pomegranate (Punica granatum L.) genome.</title>
        <authorList>
            <person name="Akparov Z."/>
            <person name="Amiraslanov A."/>
            <person name="Hajiyeva S."/>
            <person name="Abbasov M."/>
            <person name="Kaur K."/>
            <person name="Hamwieh A."/>
            <person name="Solovyev V."/>
            <person name="Salamov A."/>
            <person name="Braich B."/>
            <person name="Kosarev P."/>
            <person name="Mahmoud A."/>
            <person name="Hajiyev E."/>
            <person name="Babayeva S."/>
            <person name="Izzatullayeva V."/>
            <person name="Mammadov A."/>
            <person name="Mammadov A."/>
            <person name="Sharifova S."/>
            <person name="Ojaghi J."/>
            <person name="Eynullazada K."/>
            <person name="Bayramov B."/>
            <person name="Abdulazimova A."/>
            <person name="Shahmuradov I."/>
        </authorList>
    </citation>
    <scope>NUCLEOTIDE SEQUENCE [LARGE SCALE GENOMIC DNA]</scope>
    <source>
        <strain evidence="2">cv. AG2017</strain>
        <tissue evidence="1">Leaf</tissue>
    </source>
</reference>
<dbReference type="Proteomes" id="UP000233551">
    <property type="component" value="Unassembled WGS sequence"/>
</dbReference>
<protein>
    <submittedName>
        <fullName evidence="1">Uncharacterized protein</fullName>
    </submittedName>
</protein>
<dbReference type="AlphaFoldDB" id="A0A2I0JZ47"/>
<comment type="caution">
    <text evidence="1">The sequence shown here is derived from an EMBL/GenBank/DDBJ whole genome shotgun (WGS) entry which is preliminary data.</text>
</comment>
<sequence>MGDGHPRAAAAAAWGKWGRHDDSDHGTVQGKRRWVGAVAWGGQVEAVGLSRGLEAWLGWAVGLIWLGGKPGEARGPIDRASDFRGPFPGAVYLPVDWAPGSPVGKGVCESSGVSRLKQDASETRPDVSLVTLAPGGIFRVPHWAPFDAPVIW</sequence>
<gene>
    <name evidence="1" type="ORF">CRG98_017972</name>
</gene>
<name>A0A2I0JZ47_PUNGR</name>
<evidence type="ECO:0000313" key="1">
    <source>
        <dbReference type="EMBL" id="PKI61597.1"/>
    </source>
</evidence>
<keyword evidence="2" id="KW-1185">Reference proteome</keyword>